<proteinExistence type="predicted"/>
<sequence length="142" mass="15606">MAATGRSRTSSVLCPLSSPETGFFPETCPKPSTASKCLCSPTTHPGSFRCAFHRRLENENNRTLNSQAKPNKCGNTTKNSGMNMRKTALLNSLARITSVEADRFRKYVTASMVKPSPLHIPRRFDFTGHDLAASTDCVKIKI</sequence>
<dbReference type="OMA" id="TASKCLC"/>
<dbReference type="Proteomes" id="UP000032141">
    <property type="component" value="Chromosome C3"/>
</dbReference>
<evidence type="ECO:0000313" key="1">
    <source>
        <dbReference type="EnsemblPlants" id="Bo3g015170.1"/>
    </source>
</evidence>
<dbReference type="AlphaFoldDB" id="A0A0D3B236"/>
<protein>
    <submittedName>
        <fullName evidence="1">Uncharacterized protein</fullName>
    </submittedName>
</protein>
<reference evidence="1" key="2">
    <citation type="submission" date="2015-03" db="UniProtKB">
        <authorList>
            <consortium name="EnsemblPlants"/>
        </authorList>
    </citation>
    <scope>IDENTIFICATION</scope>
</reference>
<dbReference type="HOGENOM" id="CLU_092594_0_0_1"/>
<keyword evidence="2" id="KW-1185">Reference proteome</keyword>
<organism evidence="1 2">
    <name type="scientific">Brassica oleracea var. oleracea</name>
    <dbReference type="NCBI Taxonomy" id="109376"/>
    <lineage>
        <taxon>Eukaryota</taxon>
        <taxon>Viridiplantae</taxon>
        <taxon>Streptophyta</taxon>
        <taxon>Embryophyta</taxon>
        <taxon>Tracheophyta</taxon>
        <taxon>Spermatophyta</taxon>
        <taxon>Magnoliopsida</taxon>
        <taxon>eudicotyledons</taxon>
        <taxon>Gunneridae</taxon>
        <taxon>Pentapetalae</taxon>
        <taxon>rosids</taxon>
        <taxon>malvids</taxon>
        <taxon>Brassicales</taxon>
        <taxon>Brassicaceae</taxon>
        <taxon>Brassiceae</taxon>
        <taxon>Brassica</taxon>
    </lineage>
</organism>
<dbReference type="PANTHER" id="PTHR33132">
    <property type="entry name" value="OSJNBB0118P14.9 PROTEIN"/>
    <property type="match status" value="1"/>
</dbReference>
<dbReference type="EnsemblPlants" id="Bo3g015170.1">
    <property type="protein sequence ID" value="Bo3g015170.1"/>
    <property type="gene ID" value="Bo3g015170"/>
</dbReference>
<accession>A0A0D3B236</accession>
<dbReference type="PANTHER" id="PTHR33132:SF151">
    <property type="entry name" value="SERINE-RICH PROTEIN"/>
    <property type="match status" value="1"/>
</dbReference>
<name>A0A0D3B236_BRAOL</name>
<evidence type="ECO:0000313" key="2">
    <source>
        <dbReference type="Proteomes" id="UP000032141"/>
    </source>
</evidence>
<dbReference type="Gramene" id="Bo3g015170.1">
    <property type="protein sequence ID" value="Bo3g015170.1"/>
    <property type="gene ID" value="Bo3g015170"/>
</dbReference>
<dbReference type="STRING" id="109376.A0A0D3B236"/>
<reference evidence="1 2" key="1">
    <citation type="journal article" date="2014" name="Genome Biol.">
        <title>Transcriptome and methylome profiling reveals relics of genome dominance in the mesopolyploid Brassica oleracea.</title>
        <authorList>
            <person name="Parkin I.A."/>
            <person name="Koh C."/>
            <person name="Tang H."/>
            <person name="Robinson S.J."/>
            <person name="Kagale S."/>
            <person name="Clarke W.E."/>
            <person name="Town C.D."/>
            <person name="Nixon J."/>
            <person name="Krishnakumar V."/>
            <person name="Bidwell S.L."/>
            <person name="Denoeud F."/>
            <person name="Belcram H."/>
            <person name="Links M.G."/>
            <person name="Just J."/>
            <person name="Clarke C."/>
            <person name="Bender T."/>
            <person name="Huebert T."/>
            <person name="Mason A.S."/>
            <person name="Pires J.C."/>
            <person name="Barker G."/>
            <person name="Moore J."/>
            <person name="Walley P.G."/>
            <person name="Manoli S."/>
            <person name="Batley J."/>
            <person name="Edwards D."/>
            <person name="Nelson M.N."/>
            <person name="Wang X."/>
            <person name="Paterson A.H."/>
            <person name="King G."/>
            <person name="Bancroft I."/>
            <person name="Chalhoub B."/>
            <person name="Sharpe A.G."/>
        </authorList>
    </citation>
    <scope>NUCLEOTIDE SEQUENCE</scope>
    <source>
        <strain evidence="1 2">cv. TO1000</strain>
    </source>
</reference>